<organism evidence="1">
    <name type="scientific">marine metagenome</name>
    <dbReference type="NCBI Taxonomy" id="408172"/>
    <lineage>
        <taxon>unclassified sequences</taxon>
        <taxon>metagenomes</taxon>
        <taxon>ecological metagenomes</taxon>
    </lineage>
</organism>
<sequence length="99" mass="12046">MKFLFDLGGIFFDWNPKHYYQSYFSSKDEMDFFLTNVCSDEWNVQQDRGRLIKDAEYELINKFPQYDKEIKMYYANHRNMIKTTFQGSIELLLDLKSKN</sequence>
<dbReference type="SUPFAM" id="SSF56784">
    <property type="entry name" value="HAD-like"/>
    <property type="match status" value="1"/>
</dbReference>
<dbReference type="Gene3D" id="1.10.150.240">
    <property type="entry name" value="Putative phosphatase, domain 2"/>
    <property type="match status" value="1"/>
</dbReference>
<dbReference type="InterPro" id="IPR023214">
    <property type="entry name" value="HAD_sf"/>
</dbReference>
<accession>A0A382GSW1</accession>
<dbReference type="EMBL" id="UINC01057019">
    <property type="protein sequence ID" value="SVB77737.1"/>
    <property type="molecule type" value="Genomic_DNA"/>
</dbReference>
<dbReference type="InterPro" id="IPR023198">
    <property type="entry name" value="PGP-like_dom2"/>
</dbReference>
<gene>
    <name evidence="1" type="ORF">METZ01_LOCUS230591</name>
</gene>
<proteinExistence type="predicted"/>
<dbReference type="Gene3D" id="3.40.50.1000">
    <property type="entry name" value="HAD superfamily/HAD-like"/>
    <property type="match status" value="1"/>
</dbReference>
<evidence type="ECO:0000313" key="1">
    <source>
        <dbReference type="EMBL" id="SVB77737.1"/>
    </source>
</evidence>
<name>A0A382GSW1_9ZZZZ</name>
<dbReference type="InterPro" id="IPR036412">
    <property type="entry name" value="HAD-like_sf"/>
</dbReference>
<evidence type="ECO:0008006" key="2">
    <source>
        <dbReference type="Google" id="ProtNLM"/>
    </source>
</evidence>
<protein>
    <recommendedName>
        <fullName evidence="2">HAD family hydrolase</fullName>
    </recommendedName>
</protein>
<reference evidence="1" key="1">
    <citation type="submission" date="2018-05" db="EMBL/GenBank/DDBJ databases">
        <authorList>
            <person name="Lanie J.A."/>
            <person name="Ng W.-L."/>
            <person name="Kazmierczak K.M."/>
            <person name="Andrzejewski T.M."/>
            <person name="Davidsen T.M."/>
            <person name="Wayne K.J."/>
            <person name="Tettelin H."/>
            <person name="Glass J.I."/>
            <person name="Rusch D."/>
            <person name="Podicherti R."/>
            <person name="Tsui H.-C.T."/>
            <person name="Winkler M.E."/>
        </authorList>
    </citation>
    <scope>NUCLEOTIDE SEQUENCE</scope>
</reference>
<feature type="non-terminal residue" evidence="1">
    <location>
        <position position="99"/>
    </location>
</feature>
<dbReference type="AlphaFoldDB" id="A0A382GSW1"/>